<organism evidence="4 5">
    <name type="scientific">Owenia fusiformis</name>
    <name type="common">Polychaete worm</name>
    <dbReference type="NCBI Taxonomy" id="6347"/>
    <lineage>
        <taxon>Eukaryota</taxon>
        <taxon>Metazoa</taxon>
        <taxon>Spiralia</taxon>
        <taxon>Lophotrochozoa</taxon>
        <taxon>Annelida</taxon>
        <taxon>Polychaeta</taxon>
        <taxon>Sedentaria</taxon>
        <taxon>Canalipalpata</taxon>
        <taxon>Sabellida</taxon>
        <taxon>Oweniida</taxon>
        <taxon>Oweniidae</taxon>
        <taxon>Owenia</taxon>
    </lineage>
</organism>
<keyword evidence="1" id="KW-0963">Cytoplasm</keyword>
<evidence type="ECO:0000259" key="3">
    <source>
        <dbReference type="PROSITE" id="PS50296"/>
    </source>
</evidence>
<dbReference type="PROSITE" id="PS50890">
    <property type="entry name" value="PUA"/>
    <property type="match status" value="1"/>
</dbReference>
<evidence type="ECO:0000313" key="5">
    <source>
        <dbReference type="Proteomes" id="UP000749559"/>
    </source>
</evidence>
<gene>
    <name evidence="4" type="ORF">OFUS_LOCUS1806</name>
</gene>
<sequence>MFHKPFKVRSQTAIKGSDRKKLRANVEKQFPNAAGVAAREIIPNKEEMTVTKIYTHSGDGMLVYSLQKMPIFFEYEKDKIVHPTVYTLWRYPDMLPVLTTGPPVLDRMVGGADLMLPGVIVREPVTPYTFKHLSKGQIVAVDLYGNRAPVAVGKMAMSGSDMFEVNMKGKGVIILHVLRDQLWLFGDKSMPPHIPYPDVTDNGDITTDNVDDITTESDDKPKSEDIKCNATSSDIQDNEDGVEQVTGSIEELNIVEDAEDEVEDTRSESEIQDELLFTCFMCALKDKVNAKTDLPLLTSEFFRSYMVPYCPPGKEINVKKSSYKKLSKFLKSMQTEGIIKVQELSKGVDSLTDIYKQHPRYREFVIPEDIIDAQNEIMLEEEDCVYEPPKIQEMYMVNGNTMELFKIANCKKGDALSTREIREILKKHVKENELQNETGRVVMDPVLTDAVLGKASNVPTLRWDEMIQKCQARMAPCYSITYPGQTPIIKKGSVDPITITIAKRMGNKKVTLVENLENFGIDPKGFGQEVKVGVASSVSLSKLPGTNRGKERGLQVLVQGNQINFIADLLLETFQIPRKFLIGLEKAPKVKKTQETKRQKQRSNAES</sequence>
<dbReference type="EMBL" id="CAIIXF020000001">
    <property type="protein sequence ID" value="CAH1774317.1"/>
    <property type="molecule type" value="Genomic_DNA"/>
</dbReference>
<dbReference type="InterPro" id="IPR039759">
    <property type="entry name" value="eIF2D_SUI1"/>
</dbReference>
<dbReference type="CDD" id="cd21156">
    <property type="entry name" value="PUA_eIF2d-like"/>
    <property type="match status" value="1"/>
</dbReference>
<keyword evidence="5" id="KW-1185">Reference proteome</keyword>
<dbReference type="InterPro" id="IPR036877">
    <property type="entry name" value="SUI1_dom_sf"/>
</dbReference>
<dbReference type="Gene3D" id="3.30.780.10">
    <property type="entry name" value="SUI1-like domain"/>
    <property type="match status" value="1"/>
</dbReference>
<dbReference type="InterPro" id="IPR058886">
    <property type="entry name" value="SWIB_eIF2D"/>
</dbReference>
<dbReference type="Pfam" id="PF25304">
    <property type="entry name" value="WHD_eIF2D"/>
    <property type="match status" value="1"/>
</dbReference>
<dbReference type="AlphaFoldDB" id="A0A8S4MZL6"/>
<dbReference type="SUPFAM" id="SSF88697">
    <property type="entry name" value="PUA domain-like"/>
    <property type="match status" value="1"/>
</dbReference>
<dbReference type="InterPro" id="IPR041366">
    <property type="entry name" value="Pre-PUA"/>
</dbReference>
<dbReference type="InterPro" id="IPR001950">
    <property type="entry name" value="SUI1"/>
</dbReference>
<reference evidence="4" key="1">
    <citation type="submission" date="2022-03" db="EMBL/GenBank/DDBJ databases">
        <authorList>
            <person name="Martin C."/>
        </authorList>
    </citation>
    <scope>NUCLEOTIDE SEQUENCE</scope>
</reference>
<feature type="compositionally biased region" description="Basic and acidic residues" evidence="2">
    <location>
        <begin position="217"/>
        <end position="227"/>
    </location>
</feature>
<dbReference type="CDD" id="cd11610">
    <property type="entry name" value="eIF2D_N"/>
    <property type="match status" value="1"/>
</dbReference>
<dbReference type="Pfam" id="PF17832">
    <property type="entry name" value="Pre-PUA"/>
    <property type="match status" value="1"/>
</dbReference>
<dbReference type="PANTHER" id="PTHR12217:SF4">
    <property type="entry name" value="EUKARYOTIC TRANSLATION INITIATION FACTOR 2D"/>
    <property type="match status" value="1"/>
</dbReference>
<dbReference type="Gene3D" id="3.10.400.20">
    <property type="match status" value="1"/>
</dbReference>
<dbReference type="Pfam" id="PF01253">
    <property type="entry name" value="SUI1"/>
    <property type="match status" value="1"/>
</dbReference>
<dbReference type="Pfam" id="PF26292">
    <property type="entry name" value="PUA_elF2D"/>
    <property type="match status" value="1"/>
</dbReference>
<dbReference type="Pfam" id="PF26291">
    <property type="entry name" value="SWIB_eIF2D"/>
    <property type="match status" value="1"/>
</dbReference>
<dbReference type="GO" id="GO:0001731">
    <property type="term" value="P:formation of translation preinitiation complex"/>
    <property type="evidence" value="ECO:0007669"/>
    <property type="project" value="InterPro"/>
</dbReference>
<dbReference type="InterPro" id="IPR036885">
    <property type="entry name" value="SWIB_MDM2_dom_sf"/>
</dbReference>
<evidence type="ECO:0000313" key="4">
    <source>
        <dbReference type="EMBL" id="CAH1774317.1"/>
    </source>
</evidence>
<feature type="region of interest" description="Disordered" evidence="2">
    <location>
        <begin position="195"/>
        <end position="238"/>
    </location>
</feature>
<dbReference type="InterPro" id="IPR015947">
    <property type="entry name" value="PUA-like_sf"/>
</dbReference>
<dbReference type="CDD" id="cd11608">
    <property type="entry name" value="eIF2D_C"/>
    <property type="match status" value="1"/>
</dbReference>
<dbReference type="GO" id="GO:0003743">
    <property type="term" value="F:translation initiation factor activity"/>
    <property type="evidence" value="ECO:0007669"/>
    <property type="project" value="InterPro"/>
</dbReference>
<dbReference type="InterPro" id="IPR048247">
    <property type="entry name" value="eIF2D_N"/>
</dbReference>
<proteinExistence type="predicted"/>
<name>A0A8S4MZL6_OWEFU</name>
<dbReference type="PANTHER" id="PTHR12217">
    <property type="entry name" value="EUKARYOTIC TRANSLATION INITIATION FACTOR 2D"/>
    <property type="match status" value="1"/>
</dbReference>
<dbReference type="Proteomes" id="UP000749559">
    <property type="component" value="Unassembled WGS sequence"/>
</dbReference>
<comment type="caution">
    <text evidence="4">The sequence shown here is derived from an EMBL/GenBank/DDBJ whole genome shotgun (WGS) entry which is preliminary data.</text>
</comment>
<evidence type="ECO:0000256" key="1">
    <source>
        <dbReference type="ARBA" id="ARBA00022490"/>
    </source>
</evidence>
<feature type="domain" description="SUI1" evidence="3">
    <location>
        <begin position="497"/>
        <end position="574"/>
    </location>
</feature>
<accession>A0A8S4MZL6</accession>
<dbReference type="InterPro" id="IPR048248">
    <property type="entry name" value="PUA_eIF2d-like"/>
</dbReference>
<dbReference type="GO" id="GO:0005737">
    <property type="term" value="C:cytoplasm"/>
    <property type="evidence" value="ECO:0007669"/>
    <property type="project" value="UniProtKB-SubCell"/>
</dbReference>
<feature type="compositionally biased region" description="Low complexity" evidence="2">
    <location>
        <begin position="198"/>
        <end position="208"/>
    </location>
</feature>
<dbReference type="GO" id="GO:0003723">
    <property type="term" value="F:RNA binding"/>
    <property type="evidence" value="ECO:0007669"/>
    <property type="project" value="InterPro"/>
</dbReference>
<dbReference type="SUPFAM" id="SSF55159">
    <property type="entry name" value="eIF1-like"/>
    <property type="match status" value="1"/>
</dbReference>
<dbReference type="InterPro" id="IPR057429">
    <property type="entry name" value="WH_eIF2D"/>
</dbReference>
<evidence type="ECO:0000256" key="2">
    <source>
        <dbReference type="SAM" id="MobiDB-lite"/>
    </source>
</evidence>
<dbReference type="InterPro" id="IPR039757">
    <property type="entry name" value="EIF2D"/>
</dbReference>
<dbReference type="OrthoDB" id="199771at2759"/>
<protein>
    <recommendedName>
        <fullName evidence="3">SUI1 domain-containing protein</fullName>
    </recommendedName>
</protein>
<dbReference type="PROSITE" id="PS50296">
    <property type="entry name" value="SUI1"/>
    <property type="match status" value="1"/>
</dbReference>
<dbReference type="SUPFAM" id="SSF47592">
    <property type="entry name" value="SWIB/MDM2 domain"/>
    <property type="match status" value="1"/>
</dbReference>
<dbReference type="FunFam" id="3.10.400.20:FF:000002">
    <property type="entry name" value="Eukaryotic translation initiation factor 2D"/>
    <property type="match status" value="1"/>
</dbReference>